<organism evidence="2 3">
    <name type="scientific">Reticulomyxa filosa</name>
    <dbReference type="NCBI Taxonomy" id="46433"/>
    <lineage>
        <taxon>Eukaryota</taxon>
        <taxon>Sar</taxon>
        <taxon>Rhizaria</taxon>
        <taxon>Retaria</taxon>
        <taxon>Foraminifera</taxon>
        <taxon>Monothalamids</taxon>
        <taxon>Reticulomyxidae</taxon>
        <taxon>Reticulomyxa</taxon>
    </lineage>
</organism>
<evidence type="ECO:0000259" key="1">
    <source>
        <dbReference type="PROSITE" id="PS50942"/>
    </source>
</evidence>
<dbReference type="SUPFAM" id="SSF48464">
    <property type="entry name" value="ENTH/VHS domain"/>
    <property type="match status" value="1"/>
</dbReference>
<dbReference type="Gene3D" id="1.25.40.90">
    <property type="match status" value="1"/>
</dbReference>
<reference evidence="2 3" key="1">
    <citation type="journal article" date="2013" name="Curr. Biol.">
        <title>The Genome of the Foraminiferan Reticulomyxa filosa.</title>
        <authorList>
            <person name="Glockner G."/>
            <person name="Hulsmann N."/>
            <person name="Schleicher M."/>
            <person name="Noegel A.A."/>
            <person name="Eichinger L."/>
            <person name="Gallinger C."/>
            <person name="Pawlowski J."/>
            <person name="Sierra R."/>
            <person name="Euteneuer U."/>
            <person name="Pillet L."/>
            <person name="Moustafa A."/>
            <person name="Platzer M."/>
            <person name="Groth M."/>
            <person name="Szafranski K."/>
            <person name="Schliwa M."/>
        </authorList>
    </citation>
    <scope>NUCLEOTIDE SEQUENCE [LARGE SCALE GENOMIC DNA]</scope>
</reference>
<dbReference type="PROSITE" id="PS50942">
    <property type="entry name" value="ENTH"/>
    <property type="match status" value="1"/>
</dbReference>
<dbReference type="EMBL" id="ASPP01020192">
    <property type="protein sequence ID" value="ETO14137.1"/>
    <property type="molecule type" value="Genomic_DNA"/>
</dbReference>
<name>X6ML04_RETFI</name>
<sequence>MKAVLRGLYVSLFLKNDKNEYCEGERIVRELTAADDETPDPQRLRELVYMLTNQPQNYQKTYTMLMTRVTDYRYSKHMEKVSYRQDLKNKTKKHMEHLLKHADERFVKSCKSHLKHFEKLKGYKYEMYGKDYGIEGNKNSGIVFGLIFAQCEKNANRVVHYLTHDKDLEDARDEALG</sequence>
<proteinExistence type="predicted"/>
<dbReference type="Pfam" id="PF01417">
    <property type="entry name" value="ENTH"/>
    <property type="match status" value="1"/>
</dbReference>
<dbReference type="InterPro" id="IPR013809">
    <property type="entry name" value="ENTH"/>
</dbReference>
<accession>X6ML04</accession>
<evidence type="ECO:0000313" key="3">
    <source>
        <dbReference type="Proteomes" id="UP000023152"/>
    </source>
</evidence>
<keyword evidence="3" id="KW-1185">Reference proteome</keyword>
<evidence type="ECO:0000313" key="2">
    <source>
        <dbReference type="EMBL" id="ETO14137.1"/>
    </source>
</evidence>
<dbReference type="InterPro" id="IPR008942">
    <property type="entry name" value="ENTH_VHS"/>
</dbReference>
<dbReference type="AlphaFoldDB" id="X6ML04"/>
<feature type="domain" description="ENTH" evidence="1">
    <location>
        <begin position="16"/>
        <end position="157"/>
    </location>
</feature>
<protein>
    <recommendedName>
        <fullName evidence="1">ENTH domain-containing protein</fullName>
    </recommendedName>
</protein>
<gene>
    <name evidence="2" type="ORF">RFI_23230</name>
</gene>
<dbReference type="Proteomes" id="UP000023152">
    <property type="component" value="Unassembled WGS sequence"/>
</dbReference>
<comment type="caution">
    <text evidence="2">The sequence shown here is derived from an EMBL/GenBank/DDBJ whole genome shotgun (WGS) entry which is preliminary data.</text>
</comment>